<keyword evidence="9" id="KW-1185">Reference proteome</keyword>
<keyword evidence="5" id="KW-0378">Hydrolase</keyword>
<dbReference type="GO" id="GO:0046103">
    <property type="term" value="P:inosine biosynthetic process"/>
    <property type="evidence" value="ECO:0007669"/>
    <property type="project" value="TreeGrafter"/>
</dbReference>
<dbReference type="OrthoDB" id="8772092at2"/>
<gene>
    <name evidence="8" type="ordered locus">Clocel_0978</name>
</gene>
<dbReference type="EMBL" id="CP002160">
    <property type="protein sequence ID" value="ADL50744.1"/>
    <property type="molecule type" value="Genomic_DNA"/>
</dbReference>
<dbReference type="Pfam" id="PF00962">
    <property type="entry name" value="A_deaminase"/>
    <property type="match status" value="1"/>
</dbReference>
<proteinExistence type="inferred from homology"/>
<dbReference type="AlphaFoldDB" id="D9STC8"/>
<reference evidence="8 9" key="1">
    <citation type="submission" date="2010-08" db="EMBL/GenBank/DDBJ databases">
        <title>Complete sequence of Clostridium cellulovorans 743B.</title>
        <authorList>
            <consortium name="US DOE Joint Genome Institute"/>
            <person name="Lucas S."/>
            <person name="Copeland A."/>
            <person name="Lapidus A."/>
            <person name="Cheng J.-F."/>
            <person name="Bruce D."/>
            <person name="Goodwin L."/>
            <person name="Pitluck S."/>
            <person name="Chertkov O."/>
            <person name="Detter J.C."/>
            <person name="Han C."/>
            <person name="Tapia R."/>
            <person name="Land M."/>
            <person name="Hauser L."/>
            <person name="Chang Y.-J."/>
            <person name="Jeffries C."/>
            <person name="Kyrpides N."/>
            <person name="Ivanova N."/>
            <person name="Mikhailova N."/>
            <person name="Hemme C.L."/>
            <person name="Woyke T."/>
        </authorList>
    </citation>
    <scope>NUCLEOTIDE SEQUENCE [LARGE SCALE GENOMIC DNA]</scope>
    <source>
        <strain evidence="9">ATCC 35296 / DSM 3052 / OCM 3 / 743B</strain>
    </source>
</reference>
<evidence type="ECO:0000256" key="6">
    <source>
        <dbReference type="ARBA" id="ARBA00022833"/>
    </source>
</evidence>
<dbReference type="PANTHER" id="PTHR11409:SF43">
    <property type="entry name" value="ADENOSINE DEAMINASE"/>
    <property type="match status" value="1"/>
</dbReference>
<dbReference type="GO" id="GO:0006154">
    <property type="term" value="P:adenosine catabolic process"/>
    <property type="evidence" value="ECO:0007669"/>
    <property type="project" value="TreeGrafter"/>
</dbReference>
<keyword evidence="6" id="KW-0862">Zinc</keyword>
<dbReference type="GO" id="GO:0005829">
    <property type="term" value="C:cytosol"/>
    <property type="evidence" value="ECO:0007669"/>
    <property type="project" value="TreeGrafter"/>
</dbReference>
<evidence type="ECO:0000256" key="3">
    <source>
        <dbReference type="ARBA" id="ARBA00012784"/>
    </source>
</evidence>
<evidence type="ECO:0000256" key="1">
    <source>
        <dbReference type="ARBA" id="ARBA00001947"/>
    </source>
</evidence>
<dbReference type="eggNOG" id="COG1816">
    <property type="taxonomic scope" value="Bacteria"/>
</dbReference>
<evidence type="ECO:0000313" key="8">
    <source>
        <dbReference type="EMBL" id="ADL50744.1"/>
    </source>
</evidence>
<dbReference type="GO" id="GO:0046872">
    <property type="term" value="F:metal ion binding"/>
    <property type="evidence" value="ECO:0007669"/>
    <property type="project" value="UniProtKB-KW"/>
</dbReference>
<protein>
    <recommendedName>
        <fullName evidence="3">adenosine deaminase</fullName>
        <ecNumber evidence="3">3.5.4.4</ecNumber>
    </recommendedName>
</protein>
<dbReference type="KEGG" id="ccb:Clocel_0978"/>
<dbReference type="SUPFAM" id="SSF51556">
    <property type="entry name" value="Metallo-dependent hydrolases"/>
    <property type="match status" value="1"/>
</dbReference>
<dbReference type="RefSeq" id="WP_010076409.1">
    <property type="nucleotide sequence ID" value="NC_014393.1"/>
</dbReference>
<dbReference type="GO" id="GO:0004000">
    <property type="term" value="F:adenosine deaminase activity"/>
    <property type="evidence" value="ECO:0007669"/>
    <property type="project" value="TreeGrafter"/>
</dbReference>
<organism evidence="8 9">
    <name type="scientific">Clostridium cellulovorans (strain ATCC 35296 / DSM 3052 / OCM 3 / 743B)</name>
    <dbReference type="NCBI Taxonomy" id="573061"/>
    <lineage>
        <taxon>Bacteria</taxon>
        <taxon>Bacillati</taxon>
        <taxon>Bacillota</taxon>
        <taxon>Clostridia</taxon>
        <taxon>Eubacteriales</taxon>
        <taxon>Clostridiaceae</taxon>
        <taxon>Clostridium</taxon>
    </lineage>
</organism>
<dbReference type="GO" id="GO:0043103">
    <property type="term" value="P:hypoxanthine salvage"/>
    <property type="evidence" value="ECO:0007669"/>
    <property type="project" value="TreeGrafter"/>
</dbReference>
<sequence>MNSINSAFLYQKTKLKTAVLNSEYSFVNPNFIDEEFNKDDHLECLKELYNELREGMIGIKLDSFNLIANMEWRAEYNKKPREDYYFSLCKEIANDFFKIRSGQLYIDGNEKEYSERYDYISSSNSKSLEVGSKTNNKFQWYILKQMMDVDVLIGAYLISKGLTNISDMVLWDTLLYTTDSLLEKVLEKGTAELHMHVVASKSFTALWTTLMNRNFPKTNSKSGKNKGQSIFAQLKNNYSYGKINFEKSVYLFRLLRILLAMYLREYKRSGIIKDFSQFIEKVIDDEMITLIISKVLRHIQDEEYSFDEDDSISIEAIQEAIYRITKKFDLYLGMIKKGDIDDSYEGEVMLWESNLVHNSHIDTPYEGKGKATSKVTNAILSEDILTGLFEEFYHIKNEDIILKYKFQGIVLPEQALVFEAMKYIDNNSWETDKDQCFKKLFWHYVKFKNIVYRQIVQGPSSGKGLDTFQDFYKRQSLIEIKNYIYESFYSQTKSQNIKKFEIRLGISSDKEAVVKLLMDIFQQYKRVLKEGGFGNGEYKEVPLMGIVFHFIKRKDKNKDKCAYDDELKNNCLDYLFNQQKEYLQQAKIIGELRCNIDLLDYYLVGVDTASKENEAEPYAFREAFNYLRSIDAIKNRNSRKGSYLKQIGFTNHVGEEFRDLLSGLRHIDETIELFNYKSADRLGHAIALGINIDKWAEFNQVVCINAGEYLDNLLWQWNLLIEEKIDLDSISLLEQRIYDAVEYIFGFTESVNVRELYKAYYMKLMNKGCYTNVVMEKDRKVCALQKYTKKKYYIMNEPCKGNAEFVEDDFNNIIWSSQMIYKAMQCKYFIKELDKNVTINIDKDTIENYKRIQEIMIKKIGDRQIIVETNPTSNLIIGEFKSFEDYYISNLSSPEKEKVIVTINTDDPVVFDTRINNEYALIYDIMMRKGDYSSKEVIDWLDKLRKNSLDYSFIKDRNLRPEEIVNEIDYIYNQLANYL</sequence>
<dbReference type="InterPro" id="IPR032466">
    <property type="entry name" value="Metal_Hydrolase"/>
</dbReference>
<dbReference type="STRING" id="573061.Clocel_0978"/>
<dbReference type="EC" id="3.5.4.4" evidence="3"/>
<dbReference type="PANTHER" id="PTHR11409">
    <property type="entry name" value="ADENOSINE DEAMINASE"/>
    <property type="match status" value="1"/>
</dbReference>
<evidence type="ECO:0000313" key="9">
    <source>
        <dbReference type="Proteomes" id="UP000002730"/>
    </source>
</evidence>
<dbReference type="HOGENOM" id="CLU_014982_0_0_9"/>
<feature type="domain" description="Adenosine deaminase" evidence="7">
    <location>
        <begin position="856"/>
        <end position="958"/>
    </location>
</feature>
<evidence type="ECO:0000256" key="4">
    <source>
        <dbReference type="ARBA" id="ARBA00022723"/>
    </source>
</evidence>
<dbReference type="InterPro" id="IPR006330">
    <property type="entry name" value="Ado/ade_deaminase"/>
</dbReference>
<accession>D9STC8</accession>
<evidence type="ECO:0000256" key="5">
    <source>
        <dbReference type="ARBA" id="ARBA00022801"/>
    </source>
</evidence>
<keyword evidence="4" id="KW-0479">Metal-binding</keyword>
<dbReference type="Gene3D" id="3.20.20.140">
    <property type="entry name" value="Metal-dependent hydrolases"/>
    <property type="match status" value="2"/>
</dbReference>
<comment type="similarity">
    <text evidence="2">Belongs to the metallo-dependent hydrolases superfamily. Adenosine and AMP deaminases family.</text>
</comment>
<dbReference type="InterPro" id="IPR001365">
    <property type="entry name" value="A_deaminase_dom"/>
</dbReference>
<name>D9STC8_CLOC7</name>
<evidence type="ECO:0000256" key="2">
    <source>
        <dbReference type="ARBA" id="ARBA00006676"/>
    </source>
</evidence>
<evidence type="ECO:0000259" key="7">
    <source>
        <dbReference type="Pfam" id="PF00962"/>
    </source>
</evidence>
<dbReference type="Proteomes" id="UP000002730">
    <property type="component" value="Chromosome"/>
</dbReference>
<comment type="cofactor">
    <cofactor evidence="1">
        <name>Zn(2+)</name>
        <dbReference type="ChEBI" id="CHEBI:29105"/>
    </cofactor>
</comment>